<sequence length="96" mass="10605">MRQIRHINLADENSRVYCCLRNKIVKLDEDQKKGFCASCRMYAGDAGGQGVECVWGDMRPVSDPYVVNNPGAELLSNQKKQIGNTDYLSTCAAFAG</sequence>
<dbReference type="EMBL" id="CP013652">
    <property type="protein sequence ID" value="ALS23883.1"/>
    <property type="molecule type" value="Genomic_DNA"/>
</dbReference>
<evidence type="ECO:0000313" key="1">
    <source>
        <dbReference type="EMBL" id="ALS23883.1"/>
    </source>
</evidence>
<gene>
    <name evidence="1" type="ORF">IJ22_35450</name>
</gene>
<evidence type="ECO:0000313" key="2">
    <source>
        <dbReference type="Proteomes" id="UP000061660"/>
    </source>
</evidence>
<name>A0A0U2IN23_9BACL</name>
<organism evidence="1 2">
    <name type="scientific">Paenibacillus naphthalenovorans</name>
    <dbReference type="NCBI Taxonomy" id="162209"/>
    <lineage>
        <taxon>Bacteria</taxon>
        <taxon>Bacillati</taxon>
        <taxon>Bacillota</taxon>
        <taxon>Bacilli</taxon>
        <taxon>Bacillales</taxon>
        <taxon>Paenibacillaceae</taxon>
        <taxon>Paenibacillus</taxon>
    </lineage>
</organism>
<keyword evidence="2" id="KW-1185">Reference proteome</keyword>
<dbReference type="AlphaFoldDB" id="A0A0U2IN23"/>
<dbReference type="PATRIC" id="fig|162209.4.peg.3768"/>
<accession>A0A0U2IN23</accession>
<dbReference type="OrthoDB" id="9806352at2"/>
<dbReference type="RefSeq" id="WP_062409703.1">
    <property type="nucleotide sequence ID" value="NZ_CP013652.1"/>
</dbReference>
<reference evidence="1 2" key="2">
    <citation type="journal article" date="2016" name="Genome Announc.">
        <title>Complete Genome Sequences of Two Interactive Moderate Thermophiles, Paenibacillus napthalenovorans 32O-Y and Paenibacillus sp. 32O-W.</title>
        <authorList>
            <person name="Butler R.R.III."/>
            <person name="Wang J."/>
            <person name="Stark B.C."/>
            <person name="Pombert J.F."/>
        </authorList>
    </citation>
    <scope>NUCLEOTIDE SEQUENCE [LARGE SCALE GENOMIC DNA]</scope>
    <source>
        <strain evidence="1 2">32O-Y</strain>
    </source>
</reference>
<dbReference type="STRING" id="162209.IJ22_35450"/>
<dbReference type="KEGG" id="pnp:IJ22_35450"/>
<protein>
    <submittedName>
        <fullName evidence="1">Uncharacterized protein</fullName>
    </submittedName>
</protein>
<proteinExistence type="predicted"/>
<reference evidence="2" key="1">
    <citation type="submission" date="2015-12" db="EMBL/GenBank/DDBJ databases">
        <title>Complete genome sequences of two moderately thermophilic Paenibacillus species.</title>
        <authorList>
            <person name="Butler R.III."/>
            <person name="Wang J."/>
            <person name="Stark B.C."/>
            <person name="Pombert J.-F."/>
        </authorList>
    </citation>
    <scope>NUCLEOTIDE SEQUENCE [LARGE SCALE GENOMIC DNA]</scope>
    <source>
        <strain evidence="2">32O-Y</strain>
    </source>
</reference>
<dbReference type="Proteomes" id="UP000061660">
    <property type="component" value="Chromosome"/>
</dbReference>